<keyword evidence="5 9" id="KW-0479">Metal-binding</keyword>
<evidence type="ECO:0000313" key="12">
    <source>
        <dbReference type="Proteomes" id="UP000663827"/>
    </source>
</evidence>
<dbReference type="InterPro" id="IPR036396">
    <property type="entry name" value="Cyt_P450_sf"/>
</dbReference>
<dbReference type="InterPro" id="IPR001128">
    <property type="entry name" value="Cyt_P450"/>
</dbReference>
<name>A0A8H3E8W0_9AGAM</name>
<evidence type="ECO:0000256" key="3">
    <source>
        <dbReference type="ARBA" id="ARBA00010617"/>
    </source>
</evidence>
<dbReference type="PRINTS" id="PR00463">
    <property type="entry name" value="EP450I"/>
</dbReference>
<evidence type="ECO:0000313" key="11">
    <source>
        <dbReference type="EMBL" id="CAE7181258.1"/>
    </source>
</evidence>
<evidence type="ECO:0000256" key="2">
    <source>
        <dbReference type="ARBA" id="ARBA00005179"/>
    </source>
</evidence>
<dbReference type="InterPro" id="IPR002401">
    <property type="entry name" value="Cyt_P450_E_grp-I"/>
</dbReference>
<keyword evidence="10" id="KW-0472">Membrane</keyword>
<dbReference type="InterPro" id="IPR050121">
    <property type="entry name" value="Cytochrome_P450_monoxygenase"/>
</dbReference>
<dbReference type="AlphaFoldDB" id="A0A8H3E8W0"/>
<accession>A0A8H3E8W0</accession>
<evidence type="ECO:0000256" key="6">
    <source>
        <dbReference type="ARBA" id="ARBA00023002"/>
    </source>
</evidence>
<evidence type="ECO:0000256" key="5">
    <source>
        <dbReference type="ARBA" id="ARBA00022723"/>
    </source>
</evidence>
<dbReference type="EMBL" id="CAJNJQ010002632">
    <property type="protein sequence ID" value="CAE7181258.1"/>
    <property type="molecule type" value="Genomic_DNA"/>
</dbReference>
<protein>
    <recommendedName>
        <fullName evidence="13">Cytochrome P450</fullName>
    </recommendedName>
</protein>
<evidence type="ECO:0000256" key="8">
    <source>
        <dbReference type="ARBA" id="ARBA00023033"/>
    </source>
</evidence>
<dbReference type="PANTHER" id="PTHR24305:SF166">
    <property type="entry name" value="CYTOCHROME P450 12A4, MITOCHONDRIAL-RELATED"/>
    <property type="match status" value="1"/>
</dbReference>
<evidence type="ECO:0000256" key="7">
    <source>
        <dbReference type="ARBA" id="ARBA00023004"/>
    </source>
</evidence>
<dbReference type="GO" id="GO:0004497">
    <property type="term" value="F:monooxygenase activity"/>
    <property type="evidence" value="ECO:0007669"/>
    <property type="project" value="UniProtKB-KW"/>
</dbReference>
<keyword evidence="8" id="KW-0503">Monooxygenase</keyword>
<keyword evidence="6" id="KW-0560">Oxidoreductase</keyword>
<keyword evidence="7 9" id="KW-0408">Iron</keyword>
<dbReference type="Gene3D" id="1.10.630.10">
    <property type="entry name" value="Cytochrome P450"/>
    <property type="match status" value="1"/>
</dbReference>
<dbReference type="PANTHER" id="PTHR24305">
    <property type="entry name" value="CYTOCHROME P450"/>
    <property type="match status" value="1"/>
</dbReference>
<comment type="pathway">
    <text evidence="2">Secondary metabolite biosynthesis.</text>
</comment>
<sequence>MLARSLNAMLEDHALSVFTYGAVLLALYTTGYLILLLVVEPYKSYLRFLPGPPAHGLFSTKQLMDMQNSRIAPQLHETYEKLYGKNIRCQGMGYFDQRLLTVDPVSLDYVLSRADVFEKPWQTRRFLGRLVGGGLDSGGIFTTEGEEHRKLRRIIAPAFSNQSLKNLAPLFLRKSFELRDKLRSVLAVPQHVSRPGIEVQQFPGESCPRVRLDMHNWTGRATFDIIGMAGFGYEFNAIQDETNPFYNAYHCMFDVVRQSDSFVHTVGLLLPQWVANSIPDKRTKEVKRCRRVIDLETKALFAERREQIAAEKAAGVTASREFVLLNLLMRSNETNSANLTESDILAQIDSIIFAGYDTTSVAIQWGLWELTRYPVVQARLRTELGPLTAMLRQFVLTDNSETSNNAHGSIRVATKDDIIPVSTPVRNENGETSKAWVQNVKTSAAGGIPIRKGEFVQIPIEGMNLLKSVWGEDAHEFNPDRWVDLPPAVKMNPGIYASLLTFSAGPNSCPASRWVQLEIKIMVAVLIASFEFTGASPMGWTNFFVNRPHVQNESRKGKLTLQITNPVIN</sequence>
<organism evidence="11 12">
    <name type="scientific">Rhizoctonia solani</name>
    <dbReference type="NCBI Taxonomy" id="456999"/>
    <lineage>
        <taxon>Eukaryota</taxon>
        <taxon>Fungi</taxon>
        <taxon>Dikarya</taxon>
        <taxon>Basidiomycota</taxon>
        <taxon>Agaricomycotina</taxon>
        <taxon>Agaricomycetes</taxon>
        <taxon>Cantharellales</taxon>
        <taxon>Ceratobasidiaceae</taxon>
        <taxon>Rhizoctonia</taxon>
    </lineage>
</organism>
<keyword evidence="10" id="KW-0812">Transmembrane</keyword>
<dbReference type="GO" id="GO:0020037">
    <property type="term" value="F:heme binding"/>
    <property type="evidence" value="ECO:0007669"/>
    <property type="project" value="InterPro"/>
</dbReference>
<evidence type="ECO:0008006" key="13">
    <source>
        <dbReference type="Google" id="ProtNLM"/>
    </source>
</evidence>
<dbReference type="GO" id="GO:0016705">
    <property type="term" value="F:oxidoreductase activity, acting on paired donors, with incorporation or reduction of molecular oxygen"/>
    <property type="evidence" value="ECO:0007669"/>
    <property type="project" value="InterPro"/>
</dbReference>
<reference evidence="11" key="1">
    <citation type="submission" date="2021-01" db="EMBL/GenBank/DDBJ databases">
        <authorList>
            <person name="Kaushik A."/>
        </authorList>
    </citation>
    <scope>NUCLEOTIDE SEQUENCE</scope>
    <source>
        <strain evidence="11">AG5</strain>
    </source>
</reference>
<comment type="caution">
    <text evidence="11">The sequence shown here is derived from an EMBL/GenBank/DDBJ whole genome shotgun (WGS) entry which is preliminary data.</text>
</comment>
<dbReference type="Pfam" id="PF00067">
    <property type="entry name" value="p450"/>
    <property type="match status" value="2"/>
</dbReference>
<feature type="transmembrane region" description="Helical" evidence="10">
    <location>
        <begin position="20"/>
        <end position="39"/>
    </location>
</feature>
<dbReference type="GO" id="GO:0005506">
    <property type="term" value="F:iron ion binding"/>
    <property type="evidence" value="ECO:0007669"/>
    <property type="project" value="InterPro"/>
</dbReference>
<evidence type="ECO:0000256" key="9">
    <source>
        <dbReference type="PIRSR" id="PIRSR602401-1"/>
    </source>
</evidence>
<feature type="binding site" description="axial binding residue" evidence="9">
    <location>
        <position position="509"/>
    </location>
    <ligand>
        <name>heme</name>
        <dbReference type="ChEBI" id="CHEBI:30413"/>
    </ligand>
    <ligandPart>
        <name>Fe</name>
        <dbReference type="ChEBI" id="CHEBI:18248"/>
    </ligandPart>
</feature>
<evidence type="ECO:0000256" key="10">
    <source>
        <dbReference type="SAM" id="Phobius"/>
    </source>
</evidence>
<evidence type="ECO:0000256" key="1">
    <source>
        <dbReference type="ARBA" id="ARBA00001971"/>
    </source>
</evidence>
<comment type="cofactor">
    <cofactor evidence="1 9">
        <name>heme</name>
        <dbReference type="ChEBI" id="CHEBI:30413"/>
    </cofactor>
</comment>
<dbReference type="SUPFAM" id="SSF48264">
    <property type="entry name" value="Cytochrome P450"/>
    <property type="match status" value="1"/>
</dbReference>
<evidence type="ECO:0000256" key="4">
    <source>
        <dbReference type="ARBA" id="ARBA00022617"/>
    </source>
</evidence>
<keyword evidence="4 9" id="KW-0349">Heme</keyword>
<comment type="similarity">
    <text evidence="3">Belongs to the cytochrome P450 family.</text>
</comment>
<gene>
    <name evidence="11" type="ORF">RDB_LOCUS117030</name>
</gene>
<proteinExistence type="inferred from homology"/>
<dbReference type="Proteomes" id="UP000663827">
    <property type="component" value="Unassembled WGS sequence"/>
</dbReference>
<keyword evidence="10" id="KW-1133">Transmembrane helix</keyword>